<dbReference type="Pfam" id="PF00652">
    <property type="entry name" value="Ricin_B_lectin"/>
    <property type="match status" value="1"/>
</dbReference>
<keyword evidence="3" id="KW-1185">Reference proteome</keyword>
<sequence length="197" mass="20937">MRGPGASGSLAFVARSAVARFEESPSQKERSLFSIKKAAVVAAAALAVAGSVGAAEPVKAGGVRGPGQEVRFFNEAVNGFLDSAKHGPVAITWQANGTEWQNWVLRPTSNGYLVEAKAKPDKCLQAIMKPGSEVPLVPCNVDVPTQHWQLDRAGDKYVIAEATDEDYVIAAQGNDSPVVKALRDNSPRQLWDVVSPN</sequence>
<dbReference type="Gene3D" id="2.80.10.50">
    <property type="match status" value="1"/>
</dbReference>
<dbReference type="AlphaFoldDB" id="A0A372ZWI7"/>
<reference evidence="2 3" key="1">
    <citation type="submission" date="2018-08" db="EMBL/GenBank/DDBJ databases">
        <title>Diversity &amp; Physiological Properties of Lignin-Decomposing Actinobacteria from Soil.</title>
        <authorList>
            <person name="Roh S.G."/>
            <person name="Kim S.B."/>
        </authorList>
    </citation>
    <scope>NUCLEOTIDE SEQUENCE [LARGE SCALE GENOMIC DNA]</scope>
    <source>
        <strain evidence="2 3">MMS17-GH009</strain>
    </source>
</reference>
<dbReference type="EMBL" id="QVIG01000001">
    <property type="protein sequence ID" value="RGD59812.1"/>
    <property type="molecule type" value="Genomic_DNA"/>
</dbReference>
<proteinExistence type="predicted"/>
<dbReference type="InterPro" id="IPR000772">
    <property type="entry name" value="Ricin_B_lectin"/>
</dbReference>
<comment type="caution">
    <text evidence="2">The sequence shown here is derived from an EMBL/GenBank/DDBJ whole genome shotgun (WGS) entry which is preliminary data.</text>
</comment>
<name>A0A372ZWI7_9ACTN</name>
<dbReference type="PROSITE" id="PS50231">
    <property type="entry name" value="RICIN_B_LECTIN"/>
    <property type="match status" value="1"/>
</dbReference>
<accession>A0A372ZWI7</accession>
<evidence type="ECO:0000259" key="1">
    <source>
        <dbReference type="Pfam" id="PF00652"/>
    </source>
</evidence>
<dbReference type="Proteomes" id="UP000263377">
    <property type="component" value="Unassembled WGS sequence"/>
</dbReference>
<evidence type="ECO:0000313" key="3">
    <source>
        <dbReference type="Proteomes" id="UP000263377"/>
    </source>
</evidence>
<dbReference type="InterPro" id="IPR035992">
    <property type="entry name" value="Ricin_B-like_lectins"/>
</dbReference>
<dbReference type="SUPFAM" id="SSF50370">
    <property type="entry name" value="Ricin B-like lectins"/>
    <property type="match status" value="1"/>
</dbReference>
<feature type="domain" description="Ricin B lectin" evidence="1">
    <location>
        <begin position="80"/>
        <end position="191"/>
    </location>
</feature>
<evidence type="ECO:0000313" key="2">
    <source>
        <dbReference type="EMBL" id="RGD59812.1"/>
    </source>
</evidence>
<protein>
    <recommendedName>
        <fullName evidence="1">Ricin B lectin domain-containing protein</fullName>
    </recommendedName>
</protein>
<dbReference type="CDD" id="cd00161">
    <property type="entry name" value="beta-trefoil_Ricin-like"/>
    <property type="match status" value="1"/>
</dbReference>
<gene>
    <name evidence="2" type="ORF">DR950_20305</name>
</gene>
<organism evidence="2 3">
    <name type="scientific">Kitasatospora xanthocidica</name>
    <dbReference type="NCBI Taxonomy" id="83382"/>
    <lineage>
        <taxon>Bacteria</taxon>
        <taxon>Bacillati</taxon>
        <taxon>Actinomycetota</taxon>
        <taxon>Actinomycetes</taxon>
        <taxon>Kitasatosporales</taxon>
        <taxon>Streptomycetaceae</taxon>
        <taxon>Kitasatospora</taxon>
    </lineage>
</organism>